<gene>
    <name evidence="1" type="ORF">CFAM422_010814</name>
</gene>
<organism evidence="1 2">
    <name type="scientific">Trichoderma lentiforme</name>
    <dbReference type="NCBI Taxonomy" id="1567552"/>
    <lineage>
        <taxon>Eukaryota</taxon>
        <taxon>Fungi</taxon>
        <taxon>Dikarya</taxon>
        <taxon>Ascomycota</taxon>
        <taxon>Pezizomycotina</taxon>
        <taxon>Sordariomycetes</taxon>
        <taxon>Hypocreomycetidae</taxon>
        <taxon>Hypocreales</taxon>
        <taxon>Hypocreaceae</taxon>
        <taxon>Trichoderma</taxon>
    </lineage>
</organism>
<dbReference type="Proteomes" id="UP000801864">
    <property type="component" value="Unassembled WGS sequence"/>
</dbReference>
<comment type="caution">
    <text evidence="1">The sequence shown here is derived from an EMBL/GenBank/DDBJ whole genome shotgun (WGS) entry which is preliminary data.</text>
</comment>
<dbReference type="AlphaFoldDB" id="A0A9P4X6G1"/>
<name>A0A9P4X6G1_9HYPO</name>
<sequence length="215" mass="24683">MSRRGSADSYSSVLSDDSYLETLKEVDGPFKEILHEIRITENNRRILKERKIQSHELKKRDPNDTQRRSNWTPEMETDYASYKFKVNTLAAAKAVQEESERIARKSRNADVATQEFARNKALQDDEKWLDAAITVAVARLSFMTKYPDALSTPSTKTHIKAAEDNLNSAKLARREIEVQKQIRNKKDQKANEYIELEIANIRAIEAKKALAASRK</sequence>
<keyword evidence="2" id="KW-1185">Reference proteome</keyword>
<evidence type="ECO:0000313" key="1">
    <source>
        <dbReference type="EMBL" id="KAF3060657.1"/>
    </source>
</evidence>
<evidence type="ECO:0000313" key="2">
    <source>
        <dbReference type="Proteomes" id="UP000801864"/>
    </source>
</evidence>
<accession>A0A9P4X6G1</accession>
<dbReference type="EMBL" id="QLNT01000022">
    <property type="protein sequence ID" value="KAF3060657.1"/>
    <property type="molecule type" value="Genomic_DNA"/>
</dbReference>
<protein>
    <submittedName>
        <fullName evidence="1">Uncharacterized protein</fullName>
    </submittedName>
</protein>
<reference evidence="1 2" key="1">
    <citation type="submission" date="2018-06" db="EMBL/GenBank/DDBJ databases">
        <title>Genome analysis of cellulolytic fungus Trichoderma lentiforme CFAM-422.</title>
        <authorList>
            <person name="Steindorff A.S."/>
            <person name="Formighieri E.F."/>
            <person name="Midorikawa G.E.O."/>
            <person name="Tamietti M.S."/>
            <person name="Ramos E.Z."/>
            <person name="Silva A.S."/>
            <person name="Bon E.P.S."/>
            <person name="Mendes T.D."/>
            <person name="Damaso M.C.T."/>
            <person name="Favaro L.C.L."/>
        </authorList>
    </citation>
    <scope>NUCLEOTIDE SEQUENCE [LARGE SCALE GENOMIC DNA]</scope>
    <source>
        <strain evidence="1 2">CFAM-422</strain>
    </source>
</reference>
<proteinExistence type="predicted"/>